<proteinExistence type="predicted"/>
<dbReference type="EMBL" id="UINC01007286">
    <property type="protein sequence ID" value="SVA32472.1"/>
    <property type="molecule type" value="Genomic_DNA"/>
</dbReference>
<sequence length="98" mass="10937">MVNRNFFICMSKLFHNNNDGPTGKLFETWSFSQTNYILFGVGLLIIIAGYIVMATGDTYSRQSLTVAPIMLFIGYIILIPASLIYKKDRSKSDQGTGS</sequence>
<evidence type="ECO:0008006" key="3">
    <source>
        <dbReference type="Google" id="ProtNLM"/>
    </source>
</evidence>
<evidence type="ECO:0000256" key="1">
    <source>
        <dbReference type="SAM" id="Phobius"/>
    </source>
</evidence>
<protein>
    <recommendedName>
        <fullName evidence="3">DUF3098 domain-containing protein</fullName>
    </recommendedName>
</protein>
<dbReference type="Pfam" id="PF11297">
    <property type="entry name" value="DUF3098"/>
    <property type="match status" value="1"/>
</dbReference>
<organism evidence="2">
    <name type="scientific">marine metagenome</name>
    <dbReference type="NCBI Taxonomy" id="408172"/>
    <lineage>
        <taxon>unclassified sequences</taxon>
        <taxon>metagenomes</taxon>
        <taxon>ecological metagenomes</taxon>
    </lineage>
</organism>
<feature type="transmembrane region" description="Helical" evidence="1">
    <location>
        <begin position="65"/>
        <end position="85"/>
    </location>
</feature>
<dbReference type="InterPro" id="IPR021448">
    <property type="entry name" value="DUF3098"/>
</dbReference>
<keyword evidence="1" id="KW-1133">Transmembrane helix</keyword>
<accession>A0A381UWF1</accession>
<feature type="transmembrane region" description="Helical" evidence="1">
    <location>
        <begin position="34"/>
        <end position="53"/>
    </location>
</feature>
<evidence type="ECO:0000313" key="2">
    <source>
        <dbReference type="EMBL" id="SVA32472.1"/>
    </source>
</evidence>
<name>A0A381UWF1_9ZZZZ</name>
<reference evidence="2" key="1">
    <citation type="submission" date="2018-05" db="EMBL/GenBank/DDBJ databases">
        <authorList>
            <person name="Lanie J.A."/>
            <person name="Ng W.-L."/>
            <person name="Kazmierczak K.M."/>
            <person name="Andrzejewski T.M."/>
            <person name="Davidsen T.M."/>
            <person name="Wayne K.J."/>
            <person name="Tettelin H."/>
            <person name="Glass J.I."/>
            <person name="Rusch D."/>
            <person name="Podicherti R."/>
            <person name="Tsui H.-C.T."/>
            <person name="Winkler M.E."/>
        </authorList>
    </citation>
    <scope>NUCLEOTIDE SEQUENCE</scope>
</reference>
<keyword evidence="1" id="KW-0812">Transmembrane</keyword>
<dbReference type="AlphaFoldDB" id="A0A381UWF1"/>
<keyword evidence="1" id="KW-0472">Membrane</keyword>
<gene>
    <name evidence="2" type="ORF">METZ01_LOCUS85326</name>
</gene>